<organism evidence="2 3">
    <name type="scientific">Sutcliffiella rhizosphaerae</name>
    <dbReference type="NCBI Taxonomy" id="2880967"/>
    <lineage>
        <taxon>Bacteria</taxon>
        <taxon>Bacillati</taxon>
        <taxon>Bacillota</taxon>
        <taxon>Bacilli</taxon>
        <taxon>Bacillales</taxon>
        <taxon>Bacillaceae</taxon>
        <taxon>Sutcliffiella</taxon>
    </lineage>
</organism>
<evidence type="ECO:0000313" key="3">
    <source>
        <dbReference type="Proteomes" id="UP000789833"/>
    </source>
</evidence>
<evidence type="ECO:0000259" key="1">
    <source>
        <dbReference type="Pfam" id="PF06172"/>
    </source>
</evidence>
<dbReference type="SUPFAM" id="SSF51182">
    <property type="entry name" value="RmlC-like cupins"/>
    <property type="match status" value="1"/>
</dbReference>
<accession>A0ABM8YRU2</accession>
<sequence length="67" mass="7764">MTVKKINEWVEKLGLVPHPEGGYNRQTYISDTDVDVSGKAKKLYTSIYFLLTGINFIKDNYRYKSES</sequence>
<feature type="domain" description="DUF985" evidence="1">
    <location>
        <begin position="8"/>
        <end position="53"/>
    </location>
</feature>
<dbReference type="InterPro" id="IPR014710">
    <property type="entry name" value="RmlC-like_jellyroll"/>
</dbReference>
<evidence type="ECO:0000313" key="2">
    <source>
        <dbReference type="EMBL" id="CAG9622676.1"/>
    </source>
</evidence>
<dbReference type="EMBL" id="CAKJTJ010000025">
    <property type="protein sequence ID" value="CAG9622676.1"/>
    <property type="molecule type" value="Genomic_DNA"/>
</dbReference>
<dbReference type="Gene3D" id="2.60.120.10">
    <property type="entry name" value="Jelly Rolls"/>
    <property type="match status" value="1"/>
</dbReference>
<dbReference type="Pfam" id="PF06172">
    <property type="entry name" value="Cupin_5"/>
    <property type="match status" value="1"/>
</dbReference>
<proteinExistence type="predicted"/>
<gene>
    <name evidence="2" type="ORF">BACCIP111883_03467</name>
</gene>
<dbReference type="Proteomes" id="UP000789833">
    <property type="component" value="Unassembled WGS sequence"/>
</dbReference>
<reference evidence="2 3" key="1">
    <citation type="submission" date="2021-10" db="EMBL/GenBank/DDBJ databases">
        <authorList>
            <person name="Criscuolo A."/>
        </authorList>
    </citation>
    <scope>NUCLEOTIDE SEQUENCE [LARGE SCALE GENOMIC DNA]</scope>
    <source>
        <strain evidence="3">CIP 111883</strain>
    </source>
</reference>
<name>A0ABM8YRU2_9BACI</name>
<dbReference type="InterPro" id="IPR009327">
    <property type="entry name" value="Cupin_DUF985"/>
</dbReference>
<keyword evidence="3" id="KW-1185">Reference proteome</keyword>
<protein>
    <recommendedName>
        <fullName evidence="1">DUF985 domain-containing protein</fullName>
    </recommendedName>
</protein>
<dbReference type="InterPro" id="IPR011051">
    <property type="entry name" value="RmlC_Cupin_sf"/>
</dbReference>
<comment type="caution">
    <text evidence="2">The sequence shown here is derived from an EMBL/GenBank/DDBJ whole genome shotgun (WGS) entry which is preliminary data.</text>
</comment>